<dbReference type="HAMAP" id="MF_00258">
    <property type="entry name" value="Glu_racemase"/>
    <property type="match status" value="1"/>
</dbReference>
<dbReference type="STRING" id="1423818.FC88_GL000940"/>
<evidence type="ECO:0000313" key="9">
    <source>
        <dbReference type="EMBL" id="QCX25252.1"/>
    </source>
</evidence>
<reference evidence="9 10" key="1">
    <citation type="submission" date="2019-05" db="EMBL/GenBank/DDBJ databases">
        <title>Genome Sequence of Lactobacillus futsaii Y97, a Potential Probiotic Strain Isolated from the Futsai of Taiwan.</title>
        <authorList>
            <person name="Du X."/>
        </authorList>
    </citation>
    <scope>NUCLEOTIDE SEQUENCE [LARGE SCALE GENOMIC DNA]</scope>
    <source>
        <strain evidence="9 10">Y97</strain>
    </source>
</reference>
<dbReference type="FunFam" id="3.40.50.1860:FF:000002">
    <property type="entry name" value="Glutamate racemase"/>
    <property type="match status" value="1"/>
</dbReference>
<accession>A0A5B7T4G5</accession>
<feature type="binding site" evidence="8">
    <location>
        <begin position="11"/>
        <end position="12"/>
    </location>
    <ligand>
        <name>substrate</name>
    </ligand>
</feature>
<dbReference type="InterPro" id="IPR004391">
    <property type="entry name" value="Glu_race"/>
</dbReference>
<feature type="active site" description="Proton donor/acceptor" evidence="8">
    <location>
        <position position="185"/>
    </location>
</feature>
<dbReference type="PROSITE" id="PS00924">
    <property type="entry name" value="ASP_GLU_RACEMASE_2"/>
    <property type="match status" value="1"/>
</dbReference>
<evidence type="ECO:0000256" key="6">
    <source>
        <dbReference type="ARBA" id="ARBA00023316"/>
    </source>
</evidence>
<dbReference type="Pfam" id="PF01177">
    <property type="entry name" value="Asp_Glu_race"/>
    <property type="match status" value="1"/>
</dbReference>
<dbReference type="InterPro" id="IPR033134">
    <property type="entry name" value="Asp/Glu_racemase_AS_2"/>
</dbReference>
<dbReference type="GO" id="GO:0008881">
    <property type="term" value="F:glutamate racemase activity"/>
    <property type="evidence" value="ECO:0007669"/>
    <property type="project" value="UniProtKB-UniRule"/>
</dbReference>
<dbReference type="Proteomes" id="UP000310673">
    <property type="component" value="Chromosome"/>
</dbReference>
<dbReference type="Gene3D" id="3.40.50.1860">
    <property type="match status" value="2"/>
</dbReference>
<dbReference type="RefSeq" id="WP_057812416.1">
    <property type="nucleotide sequence ID" value="NZ_CP040736.1"/>
</dbReference>
<gene>
    <name evidence="8" type="primary">murI</name>
    <name evidence="9" type="ORF">FG051_09190</name>
</gene>
<dbReference type="GO" id="GO:0071555">
    <property type="term" value="P:cell wall organization"/>
    <property type="evidence" value="ECO:0007669"/>
    <property type="project" value="UniProtKB-KW"/>
</dbReference>
<dbReference type="EC" id="5.1.1.3" evidence="2 8"/>
<dbReference type="NCBIfam" id="TIGR00067">
    <property type="entry name" value="glut_race"/>
    <property type="match status" value="1"/>
</dbReference>
<keyword evidence="4 8" id="KW-0573">Peptidoglycan synthesis</keyword>
<dbReference type="SUPFAM" id="SSF53681">
    <property type="entry name" value="Aspartate/glutamate racemase"/>
    <property type="match status" value="2"/>
</dbReference>
<sequence length="281" mass="31209">MSDQRPIGVLDSGLGGLTVVQEVIRQLPNESIIFIGDEARMPYGVKTHEQIISYTREMVQYLISQNVKMIIYGCNTATAQALNAMEKEFTIPMIGVIKPGAKAATNVTQTNHIGIIGTQSTINSKSYNETIKNLDPSADVLGIAAQKFVSIVESDSADTKQAKENIETTLKPFKNNDYDTLVLGCTHFPMLKKQINDYLPDTKLVDPALKTVEVAKKYLVDNDLLTDNKTRVLQLHATANIEEFSKLAKRWLNVKIDEINLVDLEDAAAIGGKNERNNYRH</sequence>
<organism evidence="9 10">
    <name type="scientific">Companilactobacillus futsaii</name>
    <dbReference type="NCBI Taxonomy" id="938155"/>
    <lineage>
        <taxon>Bacteria</taxon>
        <taxon>Bacillati</taxon>
        <taxon>Bacillota</taxon>
        <taxon>Bacilli</taxon>
        <taxon>Lactobacillales</taxon>
        <taxon>Lactobacillaceae</taxon>
        <taxon>Companilactobacillus</taxon>
    </lineage>
</organism>
<keyword evidence="5 8" id="KW-0413">Isomerase</keyword>
<evidence type="ECO:0000256" key="7">
    <source>
        <dbReference type="ARBA" id="ARBA00070053"/>
    </source>
</evidence>
<evidence type="ECO:0000256" key="1">
    <source>
        <dbReference type="ARBA" id="ARBA00001602"/>
    </source>
</evidence>
<dbReference type="KEGG" id="lft:FG051_09190"/>
<feature type="active site" description="Proton donor/acceptor" evidence="8">
    <location>
        <position position="74"/>
    </location>
</feature>
<dbReference type="InterPro" id="IPR015942">
    <property type="entry name" value="Asp/Glu/hydantoin_racemase"/>
</dbReference>
<keyword evidence="6 8" id="KW-0961">Cell wall biogenesis/degradation</keyword>
<dbReference type="EMBL" id="CP040736">
    <property type="protein sequence ID" value="QCX25252.1"/>
    <property type="molecule type" value="Genomic_DNA"/>
</dbReference>
<dbReference type="GO" id="GO:0009252">
    <property type="term" value="P:peptidoglycan biosynthetic process"/>
    <property type="evidence" value="ECO:0007669"/>
    <property type="project" value="UniProtKB-UniRule"/>
</dbReference>
<evidence type="ECO:0000256" key="8">
    <source>
        <dbReference type="HAMAP-Rule" id="MF_00258"/>
    </source>
</evidence>
<comment type="similarity">
    <text evidence="8">Belongs to the aspartate/glutamate racemases family.</text>
</comment>
<dbReference type="PANTHER" id="PTHR21198">
    <property type="entry name" value="GLUTAMATE RACEMASE"/>
    <property type="match status" value="1"/>
</dbReference>
<evidence type="ECO:0000256" key="3">
    <source>
        <dbReference type="ARBA" id="ARBA00022960"/>
    </source>
</evidence>
<feature type="binding site" evidence="8">
    <location>
        <begin position="75"/>
        <end position="76"/>
    </location>
    <ligand>
        <name>substrate</name>
    </ligand>
</feature>
<evidence type="ECO:0000256" key="2">
    <source>
        <dbReference type="ARBA" id="ARBA00013090"/>
    </source>
</evidence>
<proteinExistence type="inferred from homology"/>
<feature type="binding site" evidence="8">
    <location>
        <begin position="43"/>
        <end position="44"/>
    </location>
    <ligand>
        <name>substrate</name>
    </ligand>
</feature>
<comment type="catalytic activity">
    <reaction evidence="1 8">
        <text>L-glutamate = D-glutamate</text>
        <dbReference type="Rhea" id="RHEA:12813"/>
        <dbReference type="ChEBI" id="CHEBI:29985"/>
        <dbReference type="ChEBI" id="CHEBI:29986"/>
        <dbReference type="EC" id="5.1.1.3"/>
    </reaction>
</comment>
<dbReference type="UniPathway" id="UPA00219"/>
<protein>
    <recommendedName>
        <fullName evidence="7 8">Glutamate racemase</fullName>
        <ecNumber evidence="2 8">5.1.1.3</ecNumber>
    </recommendedName>
</protein>
<dbReference type="GO" id="GO:0042802">
    <property type="term" value="F:identical protein binding"/>
    <property type="evidence" value="ECO:0007669"/>
    <property type="project" value="UniProtKB-ARBA"/>
</dbReference>
<dbReference type="PANTHER" id="PTHR21198:SF2">
    <property type="entry name" value="GLUTAMATE RACEMASE"/>
    <property type="match status" value="1"/>
</dbReference>
<evidence type="ECO:0000256" key="4">
    <source>
        <dbReference type="ARBA" id="ARBA00022984"/>
    </source>
</evidence>
<comment type="function">
    <text evidence="8">Provides the (R)-glutamate required for cell wall biosynthesis.</text>
</comment>
<dbReference type="InterPro" id="IPR001920">
    <property type="entry name" value="Asp/Glu_race"/>
</dbReference>
<comment type="pathway">
    <text evidence="8">Cell wall biogenesis; peptidoglycan biosynthesis.</text>
</comment>
<evidence type="ECO:0000256" key="5">
    <source>
        <dbReference type="ARBA" id="ARBA00023235"/>
    </source>
</evidence>
<dbReference type="GO" id="GO:0008360">
    <property type="term" value="P:regulation of cell shape"/>
    <property type="evidence" value="ECO:0007669"/>
    <property type="project" value="UniProtKB-KW"/>
</dbReference>
<evidence type="ECO:0000313" key="10">
    <source>
        <dbReference type="Proteomes" id="UP000310673"/>
    </source>
</evidence>
<dbReference type="AlphaFoldDB" id="A0A5B7T4G5"/>
<keyword evidence="3 8" id="KW-0133">Cell shape</keyword>
<feature type="binding site" evidence="8">
    <location>
        <begin position="186"/>
        <end position="187"/>
    </location>
    <ligand>
        <name>substrate</name>
    </ligand>
</feature>
<name>A0A5B7T4G5_9LACO</name>